<accession>A0AAN9M1T5</accession>
<sequence length="133" mass="15236">MKNEEGTAFMQLSAVRKIQPHGVISLVVLLSSELLHEKALQGELKNTQECLYAIDVRFFTKPRSLRLTALDFVPLIQWNFLKLDNLRHPCLIWHPHPAHVRHLRPNVFHFNIVPCLDPASTLITDEAIVDAAR</sequence>
<keyword evidence="2" id="KW-1185">Reference proteome</keyword>
<protein>
    <submittedName>
        <fullName evidence="1">Uncharacterized protein</fullName>
    </submittedName>
</protein>
<proteinExistence type="predicted"/>
<comment type="caution">
    <text evidence="1">The sequence shown here is derived from an EMBL/GenBank/DDBJ whole genome shotgun (WGS) entry which is preliminary data.</text>
</comment>
<evidence type="ECO:0000313" key="1">
    <source>
        <dbReference type="EMBL" id="KAK7345866.1"/>
    </source>
</evidence>
<name>A0AAN9M1T5_CANGL</name>
<dbReference type="EMBL" id="JAYMYQ010000003">
    <property type="protein sequence ID" value="KAK7345866.1"/>
    <property type="molecule type" value="Genomic_DNA"/>
</dbReference>
<dbReference type="AlphaFoldDB" id="A0AAN9M1T5"/>
<dbReference type="Proteomes" id="UP001367508">
    <property type="component" value="Unassembled WGS sequence"/>
</dbReference>
<reference evidence="1 2" key="1">
    <citation type="submission" date="2024-01" db="EMBL/GenBank/DDBJ databases">
        <title>The genomes of 5 underutilized Papilionoideae crops provide insights into root nodulation and disease resistanc.</title>
        <authorList>
            <person name="Jiang F."/>
        </authorList>
    </citation>
    <scope>NUCLEOTIDE SEQUENCE [LARGE SCALE GENOMIC DNA]</scope>
    <source>
        <strain evidence="1">LVBAO_FW01</strain>
        <tissue evidence="1">Leaves</tissue>
    </source>
</reference>
<organism evidence="1 2">
    <name type="scientific">Canavalia gladiata</name>
    <name type="common">Sword bean</name>
    <name type="synonym">Dolichos gladiatus</name>
    <dbReference type="NCBI Taxonomy" id="3824"/>
    <lineage>
        <taxon>Eukaryota</taxon>
        <taxon>Viridiplantae</taxon>
        <taxon>Streptophyta</taxon>
        <taxon>Embryophyta</taxon>
        <taxon>Tracheophyta</taxon>
        <taxon>Spermatophyta</taxon>
        <taxon>Magnoliopsida</taxon>
        <taxon>eudicotyledons</taxon>
        <taxon>Gunneridae</taxon>
        <taxon>Pentapetalae</taxon>
        <taxon>rosids</taxon>
        <taxon>fabids</taxon>
        <taxon>Fabales</taxon>
        <taxon>Fabaceae</taxon>
        <taxon>Papilionoideae</taxon>
        <taxon>50 kb inversion clade</taxon>
        <taxon>NPAAA clade</taxon>
        <taxon>indigoferoid/millettioid clade</taxon>
        <taxon>Phaseoleae</taxon>
        <taxon>Canavalia</taxon>
    </lineage>
</organism>
<gene>
    <name evidence="1" type="ORF">VNO77_16479</name>
</gene>
<evidence type="ECO:0000313" key="2">
    <source>
        <dbReference type="Proteomes" id="UP001367508"/>
    </source>
</evidence>